<dbReference type="EMBL" id="CP018889">
    <property type="protein sequence ID" value="AUI69099.1"/>
    <property type="molecule type" value="Genomic_DNA"/>
</dbReference>
<dbReference type="GO" id="GO:0008757">
    <property type="term" value="F:S-adenosylmethionine-dependent methyltransferase activity"/>
    <property type="evidence" value="ECO:0007669"/>
    <property type="project" value="InterPro"/>
</dbReference>
<keyword evidence="2" id="KW-0489">Methyltransferase</keyword>
<dbReference type="OrthoDB" id="5614764at2"/>
<dbReference type="InterPro" id="IPR013216">
    <property type="entry name" value="Methyltransf_11"/>
</dbReference>
<protein>
    <submittedName>
        <fullName evidence="2">Methyltransferase domain-containing protein</fullName>
    </submittedName>
</protein>
<dbReference type="KEGG" id="blep:AL038_13685"/>
<dbReference type="STRING" id="288004.AL038_13685"/>
<name>A0A2N9YFF4_9GAMM</name>
<gene>
    <name evidence="2" type="ORF">BLE401_10575</name>
</gene>
<dbReference type="CDD" id="cd02440">
    <property type="entry name" value="AdoMet_MTases"/>
    <property type="match status" value="1"/>
</dbReference>
<evidence type="ECO:0000259" key="1">
    <source>
        <dbReference type="Pfam" id="PF08241"/>
    </source>
</evidence>
<dbReference type="Gene3D" id="3.40.50.150">
    <property type="entry name" value="Vaccinia Virus protein VP39"/>
    <property type="match status" value="1"/>
</dbReference>
<evidence type="ECO:0000313" key="2">
    <source>
        <dbReference type="EMBL" id="AUI69099.1"/>
    </source>
</evidence>
<dbReference type="AlphaFoldDB" id="A0A2N9YFF4"/>
<dbReference type="Pfam" id="PF08241">
    <property type="entry name" value="Methyltransf_11"/>
    <property type="match status" value="1"/>
</dbReference>
<accession>A0A2N9YFF4</accession>
<keyword evidence="3" id="KW-1185">Reference proteome</keyword>
<organism evidence="2 3">
    <name type="scientific">Beggiatoa leptomitoformis</name>
    <dbReference type="NCBI Taxonomy" id="288004"/>
    <lineage>
        <taxon>Bacteria</taxon>
        <taxon>Pseudomonadati</taxon>
        <taxon>Pseudomonadota</taxon>
        <taxon>Gammaproteobacteria</taxon>
        <taxon>Thiotrichales</taxon>
        <taxon>Thiotrichaceae</taxon>
        <taxon>Beggiatoa</taxon>
    </lineage>
</organism>
<dbReference type="Proteomes" id="UP000234271">
    <property type="component" value="Chromosome"/>
</dbReference>
<dbReference type="RefSeq" id="WP_062153720.1">
    <property type="nucleotide sequence ID" value="NZ_CP012373.2"/>
</dbReference>
<reference evidence="3" key="1">
    <citation type="submission" date="2016-12" db="EMBL/GenBank/DDBJ databases">
        <title>Complete Genome Sequence of Beggiatoa leptomitiformis D-401.</title>
        <authorList>
            <person name="Fomenkov A."/>
            <person name="Vincze T."/>
            <person name="Grabovich M."/>
            <person name="Anton B.P."/>
            <person name="Dubinina G."/>
            <person name="Orlova M."/>
            <person name="Belousova E."/>
            <person name="Roberts R.J."/>
        </authorList>
    </citation>
    <scope>NUCLEOTIDE SEQUENCE [LARGE SCALE GENOMIC DNA]</scope>
    <source>
        <strain evidence="3">D-401</strain>
    </source>
</reference>
<keyword evidence="2" id="KW-0808">Transferase</keyword>
<feature type="domain" description="Methyltransferase type 11" evidence="1">
    <location>
        <begin position="55"/>
        <end position="145"/>
    </location>
</feature>
<dbReference type="SUPFAM" id="SSF53335">
    <property type="entry name" value="S-adenosyl-L-methionine-dependent methyltransferases"/>
    <property type="match status" value="1"/>
</dbReference>
<evidence type="ECO:0000313" key="3">
    <source>
        <dbReference type="Proteomes" id="UP000234271"/>
    </source>
</evidence>
<dbReference type="InterPro" id="IPR029063">
    <property type="entry name" value="SAM-dependent_MTases_sf"/>
</dbReference>
<sequence>MKDFYTDAHVKIASVQKNLSCSEQAKFTQEMSTKGHRYFCIFDTLTALKELNAVELGFGYVSFAMALSSLFKEYTAVDVAASTIMQGFPTVDLTYKDADLNEDFPFSDNQFDVVIGMMILEHLFDPFHSFKEIARICKPNGYLFINLPNITSMRCRLDLLMGKMPFTGDKYWFERRMWDSAHLHYFDIKHVKMVAELSGLTLVNIYPVGRFYGLKKYFPNLLCHEISYVFTKKEHLRKL</sequence>
<proteinExistence type="predicted"/>
<dbReference type="GO" id="GO:0032259">
    <property type="term" value="P:methylation"/>
    <property type="evidence" value="ECO:0007669"/>
    <property type="project" value="UniProtKB-KW"/>
</dbReference>